<dbReference type="Pfam" id="PF18821">
    <property type="entry name" value="LPD7"/>
    <property type="match status" value="1"/>
</dbReference>
<evidence type="ECO:0000313" key="3">
    <source>
        <dbReference type="EMBL" id="STD17609.1"/>
    </source>
</evidence>
<dbReference type="AlphaFoldDB" id="A0A376F2L7"/>
<evidence type="ECO:0000256" key="1">
    <source>
        <dbReference type="SAM" id="Coils"/>
    </source>
</evidence>
<evidence type="ECO:0000259" key="2">
    <source>
        <dbReference type="Pfam" id="PF18821"/>
    </source>
</evidence>
<proteinExistence type="predicted"/>
<dbReference type="InterPro" id="IPR040677">
    <property type="entry name" value="LPD7"/>
</dbReference>
<reference evidence="3 4" key="1">
    <citation type="submission" date="2018-06" db="EMBL/GenBank/DDBJ databases">
        <authorList>
            <consortium name="Pathogen Informatics"/>
            <person name="Doyle S."/>
        </authorList>
    </citation>
    <scope>NUCLEOTIDE SEQUENCE [LARGE SCALE GENOMIC DNA]</scope>
    <source>
        <strain evidence="3 4">NCTC12123</strain>
    </source>
</reference>
<dbReference type="EMBL" id="UFYI01000005">
    <property type="protein sequence ID" value="STD17609.1"/>
    <property type="molecule type" value="Genomic_DNA"/>
</dbReference>
<feature type="domain" description="Large polyvalent protein-associated" evidence="2">
    <location>
        <begin position="509"/>
        <end position="586"/>
    </location>
</feature>
<organism evidence="3 4">
    <name type="scientific">Enterobacter asburiae</name>
    <dbReference type="NCBI Taxonomy" id="61645"/>
    <lineage>
        <taxon>Bacteria</taxon>
        <taxon>Pseudomonadati</taxon>
        <taxon>Pseudomonadota</taxon>
        <taxon>Gammaproteobacteria</taxon>
        <taxon>Enterobacterales</taxon>
        <taxon>Enterobacteriaceae</taxon>
        <taxon>Enterobacter</taxon>
        <taxon>Enterobacter cloacae complex</taxon>
    </lineage>
</organism>
<feature type="coiled-coil region" evidence="1">
    <location>
        <begin position="251"/>
        <end position="312"/>
    </location>
</feature>
<gene>
    <name evidence="3" type="ORF">NCTC12123_00118</name>
</gene>
<protein>
    <recommendedName>
        <fullName evidence="2">Large polyvalent protein-associated domain-containing protein</fullName>
    </recommendedName>
</protein>
<sequence length="631" mass="73393">MTDNTENLFDENGNIQDVFKEKTVEELEALFPSMDEEPALPVEANPADELIENRLVLQERITKINELIANKDTHGFNDAVISAFNDELSELEGSLKEINSVLSSDPVADVETHNLANKQTQLMQQFDKDIDDLYALDFKDMTTEELEEYFEKQKALNEQEIRNCDWVIHNHYDFDVSDVIEATQKRDHYMNKFDIISQRVNDELNVRKENDENDLFNILTNNQAPQTTTKNEIDYTDLDRFTEQHRNPKDADKLIEERNKLEASVENFSNLIENKDTLNFDDAFIKSIIENKNDASNKLEEANKSIKSILNNKDLPDMTHNELKEWSDIKRDAYMFVNSKISEELMTTENHIITNRLINERNENEKWYKEVSEKIKEEELKRERDYNSFMQSIHHEIVKENSQKETLTDEDKLSSEIYKNVAIEETMTLKKSSNLKNKLSQTRERIATNKKVDYEEDNQMPWYKKLGDVVDYFADGLKGSSNAKPVFLSEDKIYDTFGDEIDKIINRSKTRIIHFKDKTSVLESAQEIRAKGKNYNTVSEKMSKLAIAKGWKSITFEGSDVFLGVAYEKATRLGLVVEPQNAEQEELFKGIHKAKGLDEIMPFSGMKREEVNNKEIDVPEVRATQGQRMRM</sequence>
<accession>A0A376F2L7</accession>
<dbReference type="Proteomes" id="UP000255163">
    <property type="component" value="Unassembled WGS sequence"/>
</dbReference>
<keyword evidence="1" id="KW-0175">Coiled coil</keyword>
<evidence type="ECO:0000313" key="4">
    <source>
        <dbReference type="Proteomes" id="UP000255163"/>
    </source>
</evidence>
<dbReference type="RefSeq" id="WP_059347875.1">
    <property type="nucleotide sequence ID" value="NZ_CP011864.1"/>
</dbReference>
<name>A0A376F2L7_ENTAS</name>